<dbReference type="Proteomes" id="UP000325255">
    <property type="component" value="Unassembled WGS sequence"/>
</dbReference>
<dbReference type="Pfam" id="PF13413">
    <property type="entry name" value="HTH_25"/>
    <property type="match status" value="1"/>
</dbReference>
<reference evidence="2 3" key="1">
    <citation type="submission" date="2019-09" db="EMBL/GenBank/DDBJ databases">
        <title>Genome sequence of Rhodovastum atsumiense, a diverse member of the Acetobacteraceae family of non-sulfur purple photosynthetic bacteria.</title>
        <authorList>
            <person name="Meyer T."/>
            <person name="Kyndt J."/>
        </authorList>
    </citation>
    <scope>NUCLEOTIDE SEQUENCE [LARGE SCALE GENOMIC DNA]</scope>
    <source>
        <strain evidence="2 3">DSM 21279</strain>
    </source>
</reference>
<dbReference type="OrthoDB" id="9790252at2"/>
<dbReference type="EMBL" id="VWPK01000021">
    <property type="protein sequence ID" value="KAA5611361.1"/>
    <property type="molecule type" value="Genomic_DNA"/>
</dbReference>
<accession>A0A5M6IT23</accession>
<dbReference type="InterPro" id="IPR010982">
    <property type="entry name" value="Lambda_DNA-bd_dom_sf"/>
</dbReference>
<proteinExistence type="predicted"/>
<feature type="domain" description="Cytoskeleton protein RodZ-like C-terminal" evidence="1">
    <location>
        <begin position="271"/>
        <end position="340"/>
    </location>
</feature>
<protein>
    <submittedName>
        <fullName evidence="2">Helix-turn-helix domain-containing protein</fullName>
    </submittedName>
</protein>
<keyword evidence="3" id="KW-1185">Reference proteome</keyword>
<dbReference type="PANTHER" id="PTHR34475:SF1">
    <property type="entry name" value="CYTOSKELETON PROTEIN RODZ"/>
    <property type="match status" value="1"/>
</dbReference>
<comment type="caution">
    <text evidence="2">The sequence shown here is derived from an EMBL/GenBank/DDBJ whole genome shotgun (WGS) entry which is preliminary data.</text>
</comment>
<organism evidence="2 3">
    <name type="scientific">Rhodovastum atsumiense</name>
    <dbReference type="NCBI Taxonomy" id="504468"/>
    <lineage>
        <taxon>Bacteria</taxon>
        <taxon>Pseudomonadati</taxon>
        <taxon>Pseudomonadota</taxon>
        <taxon>Alphaproteobacteria</taxon>
        <taxon>Acetobacterales</taxon>
        <taxon>Acetobacteraceae</taxon>
        <taxon>Rhodovastum</taxon>
    </lineage>
</organism>
<evidence type="ECO:0000313" key="2">
    <source>
        <dbReference type="EMBL" id="KAA5611361.1"/>
    </source>
</evidence>
<dbReference type="GO" id="GO:0003677">
    <property type="term" value="F:DNA binding"/>
    <property type="evidence" value="ECO:0007669"/>
    <property type="project" value="InterPro"/>
</dbReference>
<dbReference type="AlphaFoldDB" id="A0A5M6IT23"/>
<gene>
    <name evidence="2" type="ORF">F1189_14570</name>
</gene>
<evidence type="ECO:0000313" key="3">
    <source>
        <dbReference type="Proteomes" id="UP000325255"/>
    </source>
</evidence>
<sequence>MNTATSWDRAAVLQVRRSAAAPRGTAVSPLEDPGGPGHVLRVGADLQAARERLGWDLEAIGGYLRIRPAVLRAIEEGRPADLPALAYVIGHVRSYAQLLGLDPDEVARRFRAEAAGLARQPELSFPTPVPDRGVPAGAVVLLGVTLAIGAYVGWYRVSGSQPGEPPVRQVPERLATLVQPPPAPVPLAAAVPAAPVTAAGPATDQPMVLPFPTAAGPGQMASVTPPPALTPLPPSSAAAAIPATGVFGPPLAAGTTTAAALPPLPEGTRIVLRAKADAWLQVRDRQQGQVLLNRVLRAGETWPVPPRERLVLTTGNAGGTEVLVDGQLTAALGIDGAVRRDLPLDPEAIREGRLAPSVTAARAAPKPPAQ</sequence>
<dbReference type="Pfam" id="PF13464">
    <property type="entry name" value="RodZ_C"/>
    <property type="match status" value="1"/>
</dbReference>
<dbReference type="InterPro" id="IPR025194">
    <property type="entry name" value="RodZ-like_C"/>
</dbReference>
<dbReference type="Gene3D" id="1.10.260.40">
    <property type="entry name" value="lambda repressor-like DNA-binding domains"/>
    <property type="match status" value="1"/>
</dbReference>
<dbReference type="InterPro" id="IPR050400">
    <property type="entry name" value="Bact_Cytoskel_RodZ"/>
</dbReference>
<name>A0A5M6IT23_9PROT</name>
<evidence type="ECO:0000259" key="1">
    <source>
        <dbReference type="Pfam" id="PF13464"/>
    </source>
</evidence>
<dbReference type="PANTHER" id="PTHR34475">
    <property type="match status" value="1"/>
</dbReference>